<reference evidence="3 4" key="1">
    <citation type="submission" date="2014-01" db="EMBL/GenBank/DDBJ databases">
        <title>Actinotalea ferrariae CF5-4.</title>
        <authorList>
            <person name="Chen F."/>
            <person name="Li Y."/>
            <person name="Wang G."/>
        </authorList>
    </citation>
    <scope>NUCLEOTIDE SEQUENCE [LARGE SCALE GENOMIC DNA]</scope>
    <source>
        <strain evidence="3 4">CF5-4</strain>
    </source>
</reference>
<accession>A0A021VRG1</accession>
<keyword evidence="4" id="KW-1185">Reference proteome</keyword>
<dbReference type="InterPro" id="IPR058407">
    <property type="entry name" value="DUF8094"/>
</dbReference>
<keyword evidence="1" id="KW-0732">Signal</keyword>
<dbReference type="AlphaFoldDB" id="A0A021VRG1"/>
<feature type="chain" id="PRO_5001497480" description="DUF8094 domain-containing protein" evidence="1">
    <location>
        <begin position="21"/>
        <end position="324"/>
    </location>
</feature>
<proteinExistence type="predicted"/>
<feature type="signal peptide" evidence="1">
    <location>
        <begin position="1"/>
        <end position="20"/>
    </location>
</feature>
<evidence type="ECO:0000313" key="3">
    <source>
        <dbReference type="EMBL" id="EYR63779.1"/>
    </source>
</evidence>
<sequence length="324" mass="32604">SSRVAASGLGLLLLAGCAQPLPEPSPDAVPATPPASLTPDQVDDVLGAVAEAVAAADAAQVVDPAAARVTGPAATLRAAEYTLAAAGAENAVTPIPEGTQTIVTTATDEWPRTMVVVTEPPADLQAPLLLTLVQPSPREQYRLWSWVRLFPGTQMPPTAQPEVGNAPVAPDSTDVLVPPAELMQRYVDVLLNGDASPHVGLFGPDPLRQNITGLRQAYAQSATAGGAVTESIVPLDEGPVAVGTADGGAVVTGGFRLTITIALEDSTLTVDPATAAFLGGATTLASSLELTFVGTVAFDVPPADSGEPVAVLGGEFSLTGATGA</sequence>
<feature type="domain" description="DUF8094" evidence="2">
    <location>
        <begin position="37"/>
        <end position="323"/>
    </location>
</feature>
<dbReference type="OrthoDB" id="3266092at2"/>
<evidence type="ECO:0000259" key="2">
    <source>
        <dbReference type="Pfam" id="PF26366"/>
    </source>
</evidence>
<evidence type="ECO:0000256" key="1">
    <source>
        <dbReference type="SAM" id="SignalP"/>
    </source>
</evidence>
<comment type="caution">
    <text evidence="3">The sequence shown here is derived from an EMBL/GenBank/DDBJ whole genome shotgun (WGS) entry which is preliminary data.</text>
</comment>
<dbReference type="Pfam" id="PF26366">
    <property type="entry name" value="DUF8094"/>
    <property type="match status" value="1"/>
</dbReference>
<protein>
    <recommendedName>
        <fullName evidence="2">DUF8094 domain-containing protein</fullName>
    </recommendedName>
</protein>
<dbReference type="RefSeq" id="WP_034225185.1">
    <property type="nucleotide sequence ID" value="NZ_AXCW01000068.1"/>
</dbReference>
<dbReference type="Proteomes" id="UP000019753">
    <property type="component" value="Unassembled WGS sequence"/>
</dbReference>
<dbReference type="EMBL" id="AXCW01000068">
    <property type="protein sequence ID" value="EYR63779.1"/>
    <property type="molecule type" value="Genomic_DNA"/>
</dbReference>
<evidence type="ECO:0000313" key="4">
    <source>
        <dbReference type="Proteomes" id="UP000019753"/>
    </source>
</evidence>
<feature type="non-terminal residue" evidence="3">
    <location>
        <position position="1"/>
    </location>
</feature>
<name>A0A021VRG1_9CELL</name>
<gene>
    <name evidence="3" type="ORF">N866_18375</name>
</gene>
<organism evidence="3 4">
    <name type="scientific">Actinotalea ferrariae CF5-4</name>
    <dbReference type="NCBI Taxonomy" id="948458"/>
    <lineage>
        <taxon>Bacteria</taxon>
        <taxon>Bacillati</taxon>
        <taxon>Actinomycetota</taxon>
        <taxon>Actinomycetes</taxon>
        <taxon>Micrococcales</taxon>
        <taxon>Cellulomonadaceae</taxon>
        <taxon>Actinotalea</taxon>
    </lineage>
</organism>